<dbReference type="Proteomes" id="UP000700334">
    <property type="component" value="Unassembled WGS sequence"/>
</dbReference>
<reference evidence="1" key="1">
    <citation type="journal article" date="2021" name="Evol. Appl.">
        <title>The genome of the Pyrenean desman and the effects of bottlenecks and inbreeding on the genomic landscape of an endangered species.</title>
        <authorList>
            <person name="Escoda L."/>
            <person name="Castresana J."/>
        </authorList>
    </citation>
    <scope>NUCLEOTIDE SEQUENCE</scope>
    <source>
        <strain evidence="1">IBE-C5619</strain>
    </source>
</reference>
<dbReference type="AlphaFoldDB" id="A0A8J6A996"/>
<dbReference type="SUPFAM" id="SSF56784">
    <property type="entry name" value="HAD-like"/>
    <property type="match status" value="1"/>
</dbReference>
<dbReference type="EMBL" id="JAGFMF010011658">
    <property type="protein sequence ID" value="KAG8517451.1"/>
    <property type="molecule type" value="Genomic_DNA"/>
</dbReference>
<dbReference type="Pfam" id="PF13242">
    <property type="entry name" value="Hydrolase_like"/>
    <property type="match status" value="1"/>
</dbReference>
<dbReference type="Gene3D" id="3.40.50.1000">
    <property type="entry name" value="HAD superfamily/HAD-like"/>
    <property type="match status" value="1"/>
</dbReference>
<gene>
    <name evidence="1" type="ORF">J0S82_009686</name>
</gene>
<accession>A0A8J6A996</accession>
<comment type="caution">
    <text evidence="1">The sequence shown here is derived from an EMBL/GenBank/DDBJ whole genome shotgun (WGS) entry which is preliminary data.</text>
</comment>
<proteinExistence type="predicted"/>
<dbReference type="InterPro" id="IPR036412">
    <property type="entry name" value="HAD-like_sf"/>
</dbReference>
<evidence type="ECO:0000313" key="2">
    <source>
        <dbReference type="Proteomes" id="UP000700334"/>
    </source>
</evidence>
<organism evidence="1 2">
    <name type="scientific">Galemys pyrenaicus</name>
    <name type="common">Iberian desman</name>
    <name type="synonym">Pyrenean desman</name>
    <dbReference type="NCBI Taxonomy" id="202257"/>
    <lineage>
        <taxon>Eukaryota</taxon>
        <taxon>Metazoa</taxon>
        <taxon>Chordata</taxon>
        <taxon>Craniata</taxon>
        <taxon>Vertebrata</taxon>
        <taxon>Euteleostomi</taxon>
        <taxon>Mammalia</taxon>
        <taxon>Eutheria</taxon>
        <taxon>Laurasiatheria</taxon>
        <taxon>Eulipotyphla</taxon>
        <taxon>Talpidae</taxon>
        <taxon>Galemys</taxon>
    </lineage>
</organism>
<evidence type="ECO:0000313" key="1">
    <source>
        <dbReference type="EMBL" id="KAG8517451.1"/>
    </source>
</evidence>
<keyword evidence="2" id="KW-1185">Reference proteome</keyword>
<sequence>MIGDDIVGDVGGAQRCGMRALQVRTGKFRWGEKVGCSGVFQAEASSAGRTGGASSALAALRICVSGTVITALVEAGGRKLTRAAGGTLGTWTASCWIAGLVGSAVPMWPEIHTGPRVPA</sequence>
<protein>
    <submittedName>
        <fullName evidence="1">Phospholysine phosphohistidine inorganic pyrophosphate phosphatase</fullName>
    </submittedName>
</protein>
<name>A0A8J6A996_GALPY</name>
<dbReference type="InterPro" id="IPR023214">
    <property type="entry name" value="HAD_sf"/>
</dbReference>